<dbReference type="STRING" id="113562.SAMN04489716_7549"/>
<dbReference type="OrthoDB" id="3192636at2"/>
<sequence>MTYRQQLRELAFGTHGVITTTQAEREGVPAVELRKLAARGALTQLGRGVYRMNEAPAGPLDEFAQAVALVGGEAVLADEAVLAALDLAQVNLRRVRVATSRRVRAKLPKTVEVVQQTVPAGDRDFIDGVPAMTLEKALLGAHGRVMTERLVDAAHRAVQRGLLAKDAETRVVAALQDMGSRER</sequence>
<feature type="domain" description="AbiEi antitoxin N-terminal" evidence="1">
    <location>
        <begin position="5"/>
        <end position="51"/>
    </location>
</feature>
<gene>
    <name evidence="2" type="ORF">SAMN04489716_7549</name>
</gene>
<dbReference type="Pfam" id="PF13338">
    <property type="entry name" value="AbiEi_4"/>
    <property type="match status" value="1"/>
</dbReference>
<dbReference type="EMBL" id="LT629758">
    <property type="protein sequence ID" value="SDT76211.1"/>
    <property type="molecule type" value="Genomic_DNA"/>
</dbReference>
<protein>
    <submittedName>
        <fullName evidence="2">Transcriptional regulator, AbiEi antitoxin, Type IV TA system</fullName>
    </submittedName>
</protein>
<reference evidence="2 3" key="1">
    <citation type="submission" date="2016-10" db="EMBL/GenBank/DDBJ databases">
        <authorList>
            <person name="de Groot N.N."/>
        </authorList>
    </citation>
    <scope>NUCLEOTIDE SEQUENCE [LARGE SCALE GENOMIC DNA]</scope>
    <source>
        <strain evidence="2 3">DSM 43941</strain>
    </source>
</reference>
<evidence type="ECO:0000259" key="1">
    <source>
        <dbReference type="Pfam" id="PF13338"/>
    </source>
</evidence>
<proteinExistence type="predicted"/>
<dbReference type="InterPro" id="IPR025159">
    <property type="entry name" value="AbiEi_N"/>
</dbReference>
<dbReference type="RefSeq" id="WP_092552282.1">
    <property type="nucleotide sequence ID" value="NZ_BOMJ01000026.1"/>
</dbReference>
<organism evidence="2 3">
    <name type="scientific">Actinoplanes derwentensis</name>
    <dbReference type="NCBI Taxonomy" id="113562"/>
    <lineage>
        <taxon>Bacteria</taxon>
        <taxon>Bacillati</taxon>
        <taxon>Actinomycetota</taxon>
        <taxon>Actinomycetes</taxon>
        <taxon>Micromonosporales</taxon>
        <taxon>Micromonosporaceae</taxon>
        <taxon>Actinoplanes</taxon>
    </lineage>
</organism>
<name>A0A1H2D0G5_9ACTN</name>
<dbReference type="AlphaFoldDB" id="A0A1H2D0G5"/>
<evidence type="ECO:0000313" key="3">
    <source>
        <dbReference type="Proteomes" id="UP000198688"/>
    </source>
</evidence>
<evidence type="ECO:0000313" key="2">
    <source>
        <dbReference type="EMBL" id="SDT76211.1"/>
    </source>
</evidence>
<keyword evidence="3" id="KW-1185">Reference proteome</keyword>
<accession>A0A1H2D0G5</accession>
<dbReference type="Proteomes" id="UP000198688">
    <property type="component" value="Chromosome I"/>
</dbReference>